<comment type="caution">
    <text evidence="2">The sequence shown here is derived from an EMBL/GenBank/DDBJ whole genome shotgun (WGS) entry which is preliminary data.</text>
</comment>
<evidence type="ECO:0000313" key="2">
    <source>
        <dbReference type="EMBL" id="TNN24852.1"/>
    </source>
</evidence>
<feature type="region of interest" description="Disordered" evidence="1">
    <location>
        <begin position="1"/>
        <end position="20"/>
    </location>
</feature>
<accession>A0A4Z2E953</accession>
<feature type="compositionally biased region" description="Basic and acidic residues" evidence="1">
    <location>
        <begin position="63"/>
        <end position="78"/>
    </location>
</feature>
<organism evidence="2 3">
    <name type="scientific">Liparis tanakae</name>
    <name type="common">Tanaka's snailfish</name>
    <dbReference type="NCBI Taxonomy" id="230148"/>
    <lineage>
        <taxon>Eukaryota</taxon>
        <taxon>Metazoa</taxon>
        <taxon>Chordata</taxon>
        <taxon>Craniata</taxon>
        <taxon>Vertebrata</taxon>
        <taxon>Euteleostomi</taxon>
        <taxon>Actinopterygii</taxon>
        <taxon>Neopterygii</taxon>
        <taxon>Teleostei</taxon>
        <taxon>Neoteleostei</taxon>
        <taxon>Acanthomorphata</taxon>
        <taxon>Eupercaria</taxon>
        <taxon>Perciformes</taxon>
        <taxon>Cottioidei</taxon>
        <taxon>Cottales</taxon>
        <taxon>Liparidae</taxon>
        <taxon>Liparis</taxon>
    </lineage>
</organism>
<keyword evidence="3" id="KW-1185">Reference proteome</keyword>
<name>A0A4Z2E953_9TELE</name>
<dbReference type="Proteomes" id="UP000314294">
    <property type="component" value="Unassembled WGS sequence"/>
</dbReference>
<gene>
    <name evidence="2" type="ORF">EYF80_065022</name>
</gene>
<protein>
    <submittedName>
        <fullName evidence="2">Uncharacterized protein</fullName>
    </submittedName>
</protein>
<dbReference type="EMBL" id="SRLO01014111">
    <property type="protein sequence ID" value="TNN24852.1"/>
    <property type="molecule type" value="Genomic_DNA"/>
</dbReference>
<dbReference type="AlphaFoldDB" id="A0A4Z2E953"/>
<evidence type="ECO:0000256" key="1">
    <source>
        <dbReference type="SAM" id="MobiDB-lite"/>
    </source>
</evidence>
<sequence length="119" mass="12809">MDHPPLQPLQGGVGLGHPAAGHLHRHLHAVLGRLPPQRGGGGAEEDLRLHLQPAQRGGPGGGRDVHRGHPHQLQDHLRQPQRRGGQPPGAHRAALLQGLVPHRHRGGHPLRSAHLPHRV</sequence>
<feature type="region of interest" description="Disordered" evidence="1">
    <location>
        <begin position="31"/>
        <end position="119"/>
    </location>
</feature>
<reference evidence="2 3" key="1">
    <citation type="submission" date="2019-03" db="EMBL/GenBank/DDBJ databases">
        <title>First draft genome of Liparis tanakae, snailfish: a comprehensive survey of snailfish specific genes.</title>
        <authorList>
            <person name="Kim W."/>
            <person name="Song I."/>
            <person name="Jeong J.-H."/>
            <person name="Kim D."/>
            <person name="Kim S."/>
            <person name="Ryu S."/>
            <person name="Song J.Y."/>
            <person name="Lee S.K."/>
        </authorList>
    </citation>
    <scope>NUCLEOTIDE SEQUENCE [LARGE SCALE GENOMIC DNA]</scope>
    <source>
        <tissue evidence="2">Muscle</tissue>
    </source>
</reference>
<proteinExistence type="predicted"/>
<evidence type="ECO:0000313" key="3">
    <source>
        <dbReference type="Proteomes" id="UP000314294"/>
    </source>
</evidence>